<keyword evidence="3" id="KW-1185">Reference proteome</keyword>
<name>G7JAF5_MEDTR</name>
<sequence length="79" mass="8711">MKSTNKGRNRIWDRGVVAHGGEWDGGEGMIIDDTINNDLRKIIINVFKTRPKIEPVRASVFGFTGSTDGTAIEPVEPDI</sequence>
<dbReference type="EnsemblPlants" id="AES73594">
    <property type="protein sequence ID" value="AES73594"/>
    <property type="gene ID" value="MTR_3g106540"/>
</dbReference>
<evidence type="ECO:0000313" key="1">
    <source>
        <dbReference type="EMBL" id="AES73594.1"/>
    </source>
</evidence>
<evidence type="ECO:0000313" key="2">
    <source>
        <dbReference type="EnsemblPlants" id="AES73594"/>
    </source>
</evidence>
<dbReference type="AlphaFoldDB" id="G7JAF5"/>
<dbReference type="HOGENOM" id="CLU_2609637_0_0_1"/>
<organism evidence="1 3">
    <name type="scientific">Medicago truncatula</name>
    <name type="common">Barrel medic</name>
    <name type="synonym">Medicago tribuloides</name>
    <dbReference type="NCBI Taxonomy" id="3880"/>
    <lineage>
        <taxon>Eukaryota</taxon>
        <taxon>Viridiplantae</taxon>
        <taxon>Streptophyta</taxon>
        <taxon>Embryophyta</taxon>
        <taxon>Tracheophyta</taxon>
        <taxon>Spermatophyta</taxon>
        <taxon>Magnoliopsida</taxon>
        <taxon>eudicotyledons</taxon>
        <taxon>Gunneridae</taxon>
        <taxon>Pentapetalae</taxon>
        <taxon>rosids</taxon>
        <taxon>fabids</taxon>
        <taxon>Fabales</taxon>
        <taxon>Fabaceae</taxon>
        <taxon>Papilionoideae</taxon>
        <taxon>50 kb inversion clade</taxon>
        <taxon>NPAAA clade</taxon>
        <taxon>Hologalegina</taxon>
        <taxon>IRL clade</taxon>
        <taxon>Trifolieae</taxon>
        <taxon>Medicago</taxon>
    </lineage>
</organism>
<dbReference type="PaxDb" id="3880-AES73594"/>
<evidence type="ECO:0000313" key="3">
    <source>
        <dbReference type="Proteomes" id="UP000002051"/>
    </source>
</evidence>
<protein>
    <submittedName>
        <fullName evidence="1 2">Uncharacterized protein</fullName>
    </submittedName>
</protein>
<gene>
    <name evidence="1" type="ordered locus">MTR_3g106540</name>
</gene>
<accession>G7JAF5</accession>
<reference evidence="1 3" key="2">
    <citation type="journal article" date="2014" name="BMC Genomics">
        <title>An improved genome release (version Mt4.0) for the model legume Medicago truncatula.</title>
        <authorList>
            <person name="Tang H."/>
            <person name="Krishnakumar V."/>
            <person name="Bidwell S."/>
            <person name="Rosen B."/>
            <person name="Chan A."/>
            <person name="Zhou S."/>
            <person name="Gentzbittel L."/>
            <person name="Childs K.L."/>
            <person name="Yandell M."/>
            <person name="Gundlach H."/>
            <person name="Mayer K.F."/>
            <person name="Schwartz D.C."/>
            <person name="Town C.D."/>
        </authorList>
    </citation>
    <scope>GENOME REANNOTATION</scope>
    <source>
        <strain evidence="2 3">cv. Jemalong A17</strain>
    </source>
</reference>
<dbReference type="Proteomes" id="UP000002051">
    <property type="component" value="Chromosome 3"/>
</dbReference>
<reference evidence="2" key="3">
    <citation type="submission" date="2015-04" db="UniProtKB">
        <authorList>
            <consortium name="EnsemblPlants"/>
        </authorList>
    </citation>
    <scope>IDENTIFICATION</scope>
    <source>
        <strain evidence="2">cv. Jemalong A17</strain>
    </source>
</reference>
<proteinExistence type="predicted"/>
<dbReference type="EMBL" id="CM001219">
    <property type="protein sequence ID" value="AES73594.1"/>
    <property type="molecule type" value="Genomic_DNA"/>
</dbReference>
<reference evidence="1 3" key="1">
    <citation type="journal article" date="2011" name="Nature">
        <title>The Medicago genome provides insight into the evolution of rhizobial symbioses.</title>
        <authorList>
            <person name="Young N.D."/>
            <person name="Debelle F."/>
            <person name="Oldroyd G.E."/>
            <person name="Geurts R."/>
            <person name="Cannon S.B."/>
            <person name="Udvardi M.K."/>
            <person name="Benedito V.A."/>
            <person name="Mayer K.F."/>
            <person name="Gouzy J."/>
            <person name="Schoof H."/>
            <person name="Van de Peer Y."/>
            <person name="Proost S."/>
            <person name="Cook D.R."/>
            <person name="Meyers B.C."/>
            <person name="Spannagl M."/>
            <person name="Cheung F."/>
            <person name="De Mita S."/>
            <person name="Krishnakumar V."/>
            <person name="Gundlach H."/>
            <person name="Zhou S."/>
            <person name="Mudge J."/>
            <person name="Bharti A.K."/>
            <person name="Murray J.D."/>
            <person name="Naoumkina M.A."/>
            <person name="Rosen B."/>
            <person name="Silverstein K.A."/>
            <person name="Tang H."/>
            <person name="Rombauts S."/>
            <person name="Zhao P.X."/>
            <person name="Zhou P."/>
            <person name="Barbe V."/>
            <person name="Bardou P."/>
            <person name="Bechner M."/>
            <person name="Bellec A."/>
            <person name="Berger A."/>
            <person name="Berges H."/>
            <person name="Bidwell S."/>
            <person name="Bisseling T."/>
            <person name="Choisne N."/>
            <person name="Couloux A."/>
            <person name="Denny R."/>
            <person name="Deshpande S."/>
            <person name="Dai X."/>
            <person name="Doyle J.J."/>
            <person name="Dudez A.M."/>
            <person name="Farmer A.D."/>
            <person name="Fouteau S."/>
            <person name="Franken C."/>
            <person name="Gibelin C."/>
            <person name="Gish J."/>
            <person name="Goldstein S."/>
            <person name="Gonzalez A.J."/>
            <person name="Green P.J."/>
            <person name="Hallab A."/>
            <person name="Hartog M."/>
            <person name="Hua A."/>
            <person name="Humphray S.J."/>
            <person name="Jeong D.H."/>
            <person name="Jing Y."/>
            <person name="Jocker A."/>
            <person name="Kenton S.M."/>
            <person name="Kim D.J."/>
            <person name="Klee K."/>
            <person name="Lai H."/>
            <person name="Lang C."/>
            <person name="Lin S."/>
            <person name="Macmil S.L."/>
            <person name="Magdelenat G."/>
            <person name="Matthews L."/>
            <person name="McCorrison J."/>
            <person name="Monaghan E.L."/>
            <person name="Mun J.H."/>
            <person name="Najar F.Z."/>
            <person name="Nicholson C."/>
            <person name="Noirot C."/>
            <person name="O'Bleness M."/>
            <person name="Paule C.R."/>
            <person name="Poulain J."/>
            <person name="Prion F."/>
            <person name="Qin B."/>
            <person name="Qu C."/>
            <person name="Retzel E.F."/>
            <person name="Riddle C."/>
            <person name="Sallet E."/>
            <person name="Samain S."/>
            <person name="Samson N."/>
            <person name="Sanders I."/>
            <person name="Saurat O."/>
            <person name="Scarpelli C."/>
            <person name="Schiex T."/>
            <person name="Segurens B."/>
            <person name="Severin A.J."/>
            <person name="Sherrier D.J."/>
            <person name="Shi R."/>
            <person name="Sims S."/>
            <person name="Singer S.R."/>
            <person name="Sinharoy S."/>
            <person name="Sterck L."/>
            <person name="Viollet A."/>
            <person name="Wang B.B."/>
            <person name="Wang K."/>
            <person name="Wang M."/>
            <person name="Wang X."/>
            <person name="Warfsmann J."/>
            <person name="Weissenbach J."/>
            <person name="White D.D."/>
            <person name="White J.D."/>
            <person name="Wiley G.B."/>
            <person name="Wincker P."/>
            <person name="Xing Y."/>
            <person name="Yang L."/>
            <person name="Yao Z."/>
            <person name="Ying F."/>
            <person name="Zhai J."/>
            <person name="Zhou L."/>
            <person name="Zuber A."/>
            <person name="Denarie J."/>
            <person name="Dixon R.A."/>
            <person name="May G.D."/>
            <person name="Schwartz D.C."/>
            <person name="Rogers J."/>
            <person name="Quetier F."/>
            <person name="Town C.D."/>
            <person name="Roe B.A."/>
        </authorList>
    </citation>
    <scope>NUCLEOTIDE SEQUENCE [LARGE SCALE GENOMIC DNA]</scope>
    <source>
        <strain evidence="1">A17</strain>
        <strain evidence="2 3">cv. Jemalong A17</strain>
    </source>
</reference>